<evidence type="ECO:0000256" key="1">
    <source>
        <dbReference type="SAM" id="Phobius"/>
    </source>
</evidence>
<reference evidence="2" key="1">
    <citation type="submission" date="2019-04" db="EMBL/GenBank/DDBJ databases">
        <title>Evolution of Biomass-Degrading Anaerobic Consortia Revealed by Metagenomics.</title>
        <authorList>
            <person name="Peng X."/>
        </authorList>
    </citation>
    <scope>NUCLEOTIDE SEQUENCE</scope>
    <source>
        <strain evidence="2">SIG12</strain>
    </source>
</reference>
<sequence>MENKQIILIGAIILIAVAIVCATVVFLKVNESNNALKSETNNASNVSNNVTAEHINTENVQPKQQQKEVYAYRSDGSPLYSYEEAQRYMAQKYGSNIAWHVQNNKYISIDSPGYTSDGKRLY</sequence>
<dbReference type="Proteomes" id="UP000762703">
    <property type="component" value="Unassembled WGS sequence"/>
</dbReference>
<keyword evidence="1" id="KW-0812">Transmembrane</keyword>
<name>A0A8T3VJT1_9EURY</name>
<organism evidence="2 3">
    <name type="scientific">Methanobrevibacter millerae</name>
    <dbReference type="NCBI Taxonomy" id="230361"/>
    <lineage>
        <taxon>Archaea</taxon>
        <taxon>Methanobacteriati</taxon>
        <taxon>Methanobacteriota</taxon>
        <taxon>Methanomada group</taxon>
        <taxon>Methanobacteria</taxon>
        <taxon>Methanobacteriales</taxon>
        <taxon>Methanobacteriaceae</taxon>
        <taxon>Methanobrevibacter</taxon>
    </lineage>
</organism>
<dbReference type="EMBL" id="SUTE01000056">
    <property type="protein sequence ID" value="MBE6505533.1"/>
    <property type="molecule type" value="Genomic_DNA"/>
</dbReference>
<proteinExistence type="predicted"/>
<dbReference type="AlphaFoldDB" id="A0A8T3VJT1"/>
<comment type="caution">
    <text evidence="2">The sequence shown here is derived from an EMBL/GenBank/DDBJ whole genome shotgun (WGS) entry which is preliminary data.</text>
</comment>
<evidence type="ECO:0000313" key="2">
    <source>
        <dbReference type="EMBL" id="MBE6505533.1"/>
    </source>
</evidence>
<protein>
    <submittedName>
        <fullName evidence="2">Uncharacterized protein</fullName>
    </submittedName>
</protein>
<keyword evidence="1" id="KW-0472">Membrane</keyword>
<evidence type="ECO:0000313" key="3">
    <source>
        <dbReference type="Proteomes" id="UP000762703"/>
    </source>
</evidence>
<feature type="transmembrane region" description="Helical" evidence="1">
    <location>
        <begin position="6"/>
        <end position="27"/>
    </location>
</feature>
<keyword evidence="1" id="KW-1133">Transmembrane helix</keyword>
<gene>
    <name evidence="2" type="ORF">E7Z73_07330</name>
</gene>
<accession>A0A8T3VJT1</accession>
<dbReference type="RefSeq" id="WP_303737185.1">
    <property type="nucleotide sequence ID" value="NZ_SUTE01000056.1"/>
</dbReference>